<dbReference type="GO" id="GO:0070095">
    <property type="term" value="F:fructose-6-phosphate binding"/>
    <property type="evidence" value="ECO:0007669"/>
    <property type="project" value="TreeGrafter"/>
</dbReference>
<dbReference type="GO" id="GO:0006002">
    <property type="term" value="P:fructose 6-phosphate metabolic process"/>
    <property type="evidence" value="ECO:0007669"/>
    <property type="project" value="UniProtKB-UniRule"/>
</dbReference>
<evidence type="ECO:0000256" key="10">
    <source>
        <dbReference type="ARBA" id="ARBA00022777"/>
    </source>
</evidence>
<dbReference type="FunFam" id="3.40.50.460:FF:000002">
    <property type="entry name" value="ATP-dependent 6-phosphofructokinase"/>
    <property type="match status" value="1"/>
</dbReference>
<protein>
    <recommendedName>
        <fullName evidence="15">ATP-dependent 6-phosphofructokinase</fullName>
        <shortName evidence="15">ATP-PFK</shortName>
        <shortName evidence="15">Phosphofructokinase</shortName>
        <ecNumber evidence="15">2.7.1.11</ecNumber>
    </recommendedName>
    <alternativeName>
        <fullName evidence="15">Phosphohexokinase</fullName>
    </alternativeName>
</protein>
<dbReference type="PRINTS" id="PR00476">
    <property type="entry name" value="PHFRCTKINASE"/>
</dbReference>
<dbReference type="GO" id="GO:0030388">
    <property type="term" value="P:fructose 1,6-bisphosphate metabolic process"/>
    <property type="evidence" value="ECO:0007669"/>
    <property type="project" value="TreeGrafter"/>
</dbReference>
<dbReference type="AlphaFoldDB" id="A0A926HXG0"/>
<dbReference type="InterPro" id="IPR000023">
    <property type="entry name" value="Phosphofructokinase_dom"/>
</dbReference>
<name>A0A926HXG0_9FIRM</name>
<feature type="binding site" description="in other chain" evidence="15">
    <location>
        <position position="222"/>
    </location>
    <ligand>
        <name>substrate</name>
        <note>ligand shared between dimeric partners</note>
    </ligand>
</feature>
<feature type="binding site" evidence="15">
    <location>
        <position position="243"/>
    </location>
    <ligand>
        <name>substrate</name>
        <note>ligand shared between dimeric partners</note>
    </ligand>
</feature>
<evidence type="ECO:0000256" key="4">
    <source>
        <dbReference type="ARBA" id="ARBA00004679"/>
    </source>
</evidence>
<dbReference type="PANTHER" id="PTHR13697:SF4">
    <property type="entry name" value="ATP-DEPENDENT 6-PHOSPHOFRUCTOKINASE"/>
    <property type="match status" value="1"/>
</dbReference>
<evidence type="ECO:0000256" key="5">
    <source>
        <dbReference type="ARBA" id="ARBA00022490"/>
    </source>
</evidence>
<evidence type="ECO:0000313" key="17">
    <source>
        <dbReference type="EMBL" id="MBC8539030.1"/>
    </source>
</evidence>
<dbReference type="SUPFAM" id="SSF53784">
    <property type="entry name" value="Phosphofructokinase"/>
    <property type="match status" value="1"/>
</dbReference>
<comment type="subunit">
    <text evidence="15">Homotetramer.</text>
</comment>
<keyword evidence="18" id="KW-1185">Reference proteome</keyword>
<dbReference type="NCBIfam" id="TIGR02482">
    <property type="entry name" value="PFKA_ATP"/>
    <property type="match status" value="1"/>
</dbReference>
<evidence type="ECO:0000256" key="14">
    <source>
        <dbReference type="ARBA" id="ARBA00048070"/>
    </source>
</evidence>
<feature type="binding site" evidence="15">
    <location>
        <begin position="72"/>
        <end position="73"/>
    </location>
    <ligand>
        <name>ATP</name>
        <dbReference type="ChEBI" id="CHEBI:30616"/>
    </ligand>
</feature>
<dbReference type="Proteomes" id="UP000617951">
    <property type="component" value="Unassembled WGS sequence"/>
</dbReference>
<proteinExistence type="inferred from homology"/>
<feature type="binding site" description="in other chain" evidence="15">
    <location>
        <begin position="249"/>
        <end position="252"/>
    </location>
    <ligand>
        <name>substrate</name>
        <note>ligand shared between dimeric partners</note>
    </ligand>
</feature>
<evidence type="ECO:0000256" key="11">
    <source>
        <dbReference type="ARBA" id="ARBA00022840"/>
    </source>
</evidence>
<dbReference type="NCBIfam" id="NF002872">
    <property type="entry name" value="PRK03202.1"/>
    <property type="match status" value="1"/>
</dbReference>
<dbReference type="RefSeq" id="WP_178621757.1">
    <property type="nucleotide sequence ID" value="NZ_JACRSS010000004.1"/>
</dbReference>
<keyword evidence="12 15" id="KW-0460">Magnesium</keyword>
<keyword evidence="11 15" id="KW-0067">ATP-binding</keyword>
<feature type="binding site" description="in other chain" evidence="15">
    <location>
        <position position="211"/>
    </location>
    <ligand>
        <name>ADP</name>
        <dbReference type="ChEBI" id="CHEBI:456216"/>
        <note>allosteric activator; ligand shared between dimeric partners</note>
    </ligand>
</feature>
<comment type="subcellular location">
    <subcellularLocation>
        <location evidence="3 15">Cytoplasm</location>
    </subcellularLocation>
</comment>
<dbReference type="GO" id="GO:0042802">
    <property type="term" value="F:identical protein binding"/>
    <property type="evidence" value="ECO:0007669"/>
    <property type="project" value="TreeGrafter"/>
</dbReference>
<dbReference type="InterPro" id="IPR012003">
    <property type="entry name" value="ATP_PFK_prok-type"/>
</dbReference>
<dbReference type="Pfam" id="PF00365">
    <property type="entry name" value="PFK"/>
    <property type="match status" value="1"/>
</dbReference>
<evidence type="ECO:0000256" key="2">
    <source>
        <dbReference type="ARBA" id="ARBA00002659"/>
    </source>
</evidence>
<feature type="binding site" evidence="15">
    <location>
        <position position="103"/>
    </location>
    <ligand>
        <name>Mg(2+)</name>
        <dbReference type="ChEBI" id="CHEBI:18420"/>
        <note>catalytic</note>
    </ligand>
</feature>
<reference evidence="17" key="1">
    <citation type="submission" date="2020-08" db="EMBL/GenBank/DDBJ databases">
        <title>Genome public.</title>
        <authorList>
            <person name="Liu C."/>
            <person name="Sun Q."/>
        </authorList>
    </citation>
    <scope>NUCLEOTIDE SEQUENCE</scope>
    <source>
        <strain evidence="17">NSJ-63</strain>
    </source>
</reference>
<comment type="catalytic activity">
    <reaction evidence="14 15">
        <text>beta-D-fructose 6-phosphate + ATP = beta-D-fructose 1,6-bisphosphate + ADP + H(+)</text>
        <dbReference type="Rhea" id="RHEA:16109"/>
        <dbReference type="ChEBI" id="CHEBI:15378"/>
        <dbReference type="ChEBI" id="CHEBI:30616"/>
        <dbReference type="ChEBI" id="CHEBI:32966"/>
        <dbReference type="ChEBI" id="CHEBI:57634"/>
        <dbReference type="ChEBI" id="CHEBI:456216"/>
        <dbReference type="EC" id="2.7.1.11"/>
    </reaction>
</comment>
<dbReference type="GO" id="GO:0005945">
    <property type="term" value="C:6-phosphofructokinase complex"/>
    <property type="evidence" value="ECO:0007669"/>
    <property type="project" value="TreeGrafter"/>
</dbReference>
<comment type="activity regulation">
    <text evidence="15">Allosterically activated by ADP and other diphosphonucleosides, and allosterically inhibited by phosphoenolpyruvate.</text>
</comment>
<evidence type="ECO:0000256" key="7">
    <source>
        <dbReference type="ARBA" id="ARBA00022679"/>
    </source>
</evidence>
<evidence type="ECO:0000256" key="13">
    <source>
        <dbReference type="ARBA" id="ARBA00023152"/>
    </source>
</evidence>
<dbReference type="InterPro" id="IPR022953">
    <property type="entry name" value="ATP_PFK"/>
</dbReference>
<dbReference type="HAMAP" id="MF_00339">
    <property type="entry name" value="Phosphofructokinase_I_B1"/>
    <property type="match status" value="1"/>
</dbReference>
<evidence type="ECO:0000256" key="9">
    <source>
        <dbReference type="ARBA" id="ARBA00022741"/>
    </source>
</evidence>
<dbReference type="EMBL" id="JACRSS010000004">
    <property type="protein sequence ID" value="MBC8539030.1"/>
    <property type="molecule type" value="Genomic_DNA"/>
</dbReference>
<feature type="binding site" description="in other chain" evidence="15">
    <location>
        <position position="154"/>
    </location>
    <ligand>
        <name>ADP</name>
        <dbReference type="ChEBI" id="CHEBI:456216"/>
        <note>allosteric activator; ligand shared between dimeric partners</note>
    </ligand>
</feature>
<comment type="function">
    <text evidence="2 15">Catalyzes the phosphorylation of D-fructose 6-phosphate to fructose 1,6-bisphosphate by ATP, the first committing step of glycolysis.</text>
</comment>
<feature type="domain" description="Phosphofructokinase" evidence="16">
    <location>
        <begin position="3"/>
        <end position="275"/>
    </location>
</feature>
<dbReference type="InterPro" id="IPR035966">
    <property type="entry name" value="PKF_sf"/>
</dbReference>
<dbReference type="InterPro" id="IPR012828">
    <property type="entry name" value="PFKA_ATP_prok"/>
</dbReference>
<sequence>MRRIAILTSGGDAPGMNAAIHAAVLTAKANGLQVIGVYKGYAGLIEGRLAEIRSKQVRGIVNQGGTILKTARCAAMKTEEGQKQAVKVLEAFGVDGLIVIGGDGSFKGAQILSHMGIPAIGLPGTIDNDLAYTEFTIGFDTAVNGVTDEIAKIRETMLSHERIGVIEVMGNKCGDIALHAGVAGEAEYILLPEVEFDVDAICESLQHRRIKGNMTSIIVISEGAGKGEALSNYIRAKTGFDVKAIVLGYVQRGGTPSAFDRYIATKMGTRAVHLLMDGVGGRVVGIRQNQIVDMDIDEALSMENQFDQQMYDEHSVIYNY</sequence>
<evidence type="ECO:0000256" key="1">
    <source>
        <dbReference type="ARBA" id="ARBA00001946"/>
    </source>
</evidence>
<evidence type="ECO:0000256" key="15">
    <source>
        <dbReference type="HAMAP-Rule" id="MF_00339"/>
    </source>
</evidence>
<comment type="similarity">
    <text evidence="15">Belongs to the phosphofructokinase type A (PFKA) family. ATP-dependent PFK group I subfamily. Prokaryotic clade 'B1' sub-subfamily.</text>
</comment>
<evidence type="ECO:0000256" key="12">
    <source>
        <dbReference type="ARBA" id="ARBA00022842"/>
    </source>
</evidence>
<feature type="binding site" evidence="15">
    <location>
        <position position="11"/>
    </location>
    <ligand>
        <name>ATP</name>
        <dbReference type="ChEBI" id="CHEBI:30616"/>
    </ligand>
</feature>
<feature type="binding site" description="in other chain" evidence="15">
    <location>
        <begin position="169"/>
        <end position="171"/>
    </location>
    <ligand>
        <name>substrate</name>
        <note>ligand shared between dimeric partners</note>
    </ligand>
</feature>
<evidence type="ECO:0000259" key="16">
    <source>
        <dbReference type="Pfam" id="PF00365"/>
    </source>
</evidence>
<comment type="cofactor">
    <cofactor evidence="1 15">
        <name>Mg(2+)</name>
        <dbReference type="ChEBI" id="CHEBI:18420"/>
    </cofactor>
</comment>
<evidence type="ECO:0000256" key="6">
    <source>
        <dbReference type="ARBA" id="ARBA00022533"/>
    </source>
</evidence>
<comment type="pathway">
    <text evidence="4 15">Carbohydrate degradation; glycolysis; D-glyceraldehyde 3-phosphate and glycerone phosphate from D-glucose: step 3/4.</text>
</comment>
<dbReference type="GO" id="GO:0005524">
    <property type="term" value="F:ATP binding"/>
    <property type="evidence" value="ECO:0007669"/>
    <property type="project" value="UniProtKB-UniRule"/>
</dbReference>
<keyword evidence="13 15" id="KW-0324">Glycolysis</keyword>
<evidence type="ECO:0000313" key="18">
    <source>
        <dbReference type="Proteomes" id="UP000617951"/>
    </source>
</evidence>
<dbReference type="PANTHER" id="PTHR13697">
    <property type="entry name" value="PHOSPHOFRUCTOKINASE"/>
    <property type="match status" value="1"/>
</dbReference>
<dbReference type="GO" id="GO:0003872">
    <property type="term" value="F:6-phosphofructokinase activity"/>
    <property type="evidence" value="ECO:0007669"/>
    <property type="project" value="UniProtKB-UniRule"/>
</dbReference>
<dbReference type="Gene3D" id="3.40.50.460">
    <property type="entry name" value="Phosphofructokinase domain"/>
    <property type="match status" value="1"/>
</dbReference>
<evidence type="ECO:0000256" key="8">
    <source>
        <dbReference type="ARBA" id="ARBA00022723"/>
    </source>
</evidence>
<feature type="binding site" evidence="15">
    <location>
        <begin position="102"/>
        <end position="105"/>
    </location>
    <ligand>
        <name>ATP</name>
        <dbReference type="ChEBI" id="CHEBI:30616"/>
    </ligand>
</feature>
<feature type="active site" description="Proton acceptor" evidence="15">
    <location>
        <position position="127"/>
    </location>
</feature>
<dbReference type="PIRSF" id="PIRSF000532">
    <property type="entry name" value="ATP_PFK_prok"/>
    <property type="match status" value="1"/>
</dbReference>
<dbReference type="GO" id="GO:0046872">
    <property type="term" value="F:metal ion binding"/>
    <property type="evidence" value="ECO:0007669"/>
    <property type="project" value="UniProtKB-KW"/>
</dbReference>
<keyword evidence="9 15" id="KW-0547">Nucleotide-binding</keyword>
<organism evidence="17 18">
    <name type="scientific">Guopingia tenuis</name>
    <dbReference type="NCBI Taxonomy" id="2763656"/>
    <lineage>
        <taxon>Bacteria</taxon>
        <taxon>Bacillati</taxon>
        <taxon>Bacillota</taxon>
        <taxon>Clostridia</taxon>
        <taxon>Christensenellales</taxon>
        <taxon>Christensenellaceae</taxon>
        <taxon>Guopingia</taxon>
    </lineage>
</organism>
<comment type="caution">
    <text evidence="15">Lacks conserved residue(s) required for the propagation of feature annotation.</text>
</comment>
<dbReference type="GO" id="GO:0061621">
    <property type="term" value="P:canonical glycolysis"/>
    <property type="evidence" value="ECO:0007669"/>
    <property type="project" value="TreeGrafter"/>
</dbReference>
<accession>A0A926HXG0</accession>
<comment type="caution">
    <text evidence="17">The sequence shown here is derived from an EMBL/GenBank/DDBJ whole genome shotgun (WGS) entry which is preliminary data.</text>
</comment>
<dbReference type="GO" id="GO:0016208">
    <property type="term" value="F:AMP binding"/>
    <property type="evidence" value="ECO:0007669"/>
    <property type="project" value="TreeGrafter"/>
</dbReference>
<keyword evidence="6 15" id="KW-0021">Allosteric enzyme</keyword>
<evidence type="ECO:0000256" key="3">
    <source>
        <dbReference type="ARBA" id="ARBA00004496"/>
    </source>
</evidence>
<gene>
    <name evidence="15 17" type="primary">pfkA</name>
    <name evidence="17" type="ORF">H8693_08790</name>
</gene>
<dbReference type="EC" id="2.7.1.11" evidence="15"/>
<dbReference type="Gene3D" id="3.40.50.450">
    <property type="match status" value="1"/>
</dbReference>
<keyword evidence="7 15" id="KW-0808">Transferase</keyword>
<keyword evidence="8 15" id="KW-0479">Metal-binding</keyword>
<dbReference type="GO" id="GO:0048029">
    <property type="term" value="F:monosaccharide binding"/>
    <property type="evidence" value="ECO:0007669"/>
    <property type="project" value="TreeGrafter"/>
</dbReference>
<keyword evidence="5 15" id="KW-0963">Cytoplasm</keyword>
<keyword evidence="10 15" id="KW-0418">Kinase</keyword>
<feature type="binding site" evidence="15">
    <location>
        <position position="162"/>
    </location>
    <ligand>
        <name>substrate</name>
        <note>ligand shared between dimeric partners</note>
    </ligand>
</feature>
<feature type="binding site" description="in other chain" evidence="15">
    <location>
        <begin position="125"/>
        <end position="127"/>
    </location>
    <ligand>
        <name>substrate</name>
        <note>ligand shared between dimeric partners</note>
    </ligand>
</feature>